<dbReference type="EMBL" id="MU970112">
    <property type="protein sequence ID" value="KAK9320924.1"/>
    <property type="molecule type" value="Genomic_DNA"/>
</dbReference>
<comment type="caution">
    <text evidence="1">The sequence shown here is derived from an EMBL/GenBank/DDBJ whole genome shotgun (WGS) entry which is preliminary data.</text>
</comment>
<protein>
    <submittedName>
        <fullName evidence="1">General substrate transporter</fullName>
    </submittedName>
</protein>
<organism evidence="1 2">
    <name type="scientific">Lipomyces orientalis</name>
    <dbReference type="NCBI Taxonomy" id="1233043"/>
    <lineage>
        <taxon>Eukaryota</taxon>
        <taxon>Fungi</taxon>
        <taxon>Dikarya</taxon>
        <taxon>Ascomycota</taxon>
        <taxon>Saccharomycotina</taxon>
        <taxon>Lipomycetes</taxon>
        <taxon>Lipomycetales</taxon>
        <taxon>Lipomycetaceae</taxon>
        <taxon>Lipomyces</taxon>
    </lineage>
</organism>
<accession>A0ACC3TIE2</accession>
<name>A0ACC3TIE2_9ASCO</name>
<evidence type="ECO:0000313" key="2">
    <source>
        <dbReference type="Proteomes" id="UP001489719"/>
    </source>
</evidence>
<dbReference type="Proteomes" id="UP001489719">
    <property type="component" value="Unassembled WGS sequence"/>
</dbReference>
<evidence type="ECO:0000313" key="1">
    <source>
        <dbReference type="EMBL" id="KAK9320924.1"/>
    </source>
</evidence>
<gene>
    <name evidence="1" type="ORF">V1517DRAFT_340294</name>
</gene>
<keyword evidence="2" id="KW-1185">Reference proteome</keyword>
<proteinExistence type="predicted"/>
<sequence>MQTKDDLKMAEVGADPTVLLPTVTQNLSEDLVVEAKDATSLEHQMTARQALKLYPKAVGWSILLSLAIIMEGYDIVLLNSFYAFPAFVKKFGELQPDGSYQVSAPWQAGLSNGALVGEIFGLLIAGVASERYGYRKTMISALVAICGFIFIQFFAPNIETLQVAYILCGFPWGVFQTVTTTYAAEVCPIALRAYLTTYVNLCWVIGQVIASGVLRGMLSVENEWAYKAPYAIQWFWPIPIMIGVFFAPESPWWLVRRGRIDAAAAAIDRLVSKADHNFSTEQKVAMMIHTNEMERKISDGTSYFDCFKGTELRRTEIVCVVWSMQALCGSALMGYSTYFYQQAGLATNQSFNFSLIQYALGAFGTVFSWLLMTYCGRRTLYLHGMAVLFVLLLIIGFVSLAPESNTGASWAIGSMLLVFTLVYDCTVGPVCYSLVAEIPSTRLRSKSIVLARNVYNIGCIFNAIITPYMLNPTAWNWKGKTAFFWAGINAILIVWTFFRLPEPKGLAYSEINVLFERKVSARKFRTTAVDPFNGVTSELDTPKPAVEMVEDVK</sequence>
<reference evidence="2" key="1">
    <citation type="journal article" date="2024" name="Front. Bioeng. Biotechnol.">
        <title>Genome-scale model development and genomic sequencing of the oleaginous clade Lipomyces.</title>
        <authorList>
            <person name="Czajka J.J."/>
            <person name="Han Y."/>
            <person name="Kim J."/>
            <person name="Mondo S.J."/>
            <person name="Hofstad B.A."/>
            <person name="Robles A."/>
            <person name="Haridas S."/>
            <person name="Riley R."/>
            <person name="LaButti K."/>
            <person name="Pangilinan J."/>
            <person name="Andreopoulos W."/>
            <person name="Lipzen A."/>
            <person name="Yan J."/>
            <person name="Wang M."/>
            <person name="Ng V."/>
            <person name="Grigoriev I.V."/>
            <person name="Spatafora J.W."/>
            <person name="Magnuson J.K."/>
            <person name="Baker S.E."/>
            <person name="Pomraning K.R."/>
        </authorList>
    </citation>
    <scope>NUCLEOTIDE SEQUENCE [LARGE SCALE GENOMIC DNA]</scope>
    <source>
        <strain evidence="2">CBS 10300</strain>
    </source>
</reference>